<evidence type="ECO:0000313" key="1">
    <source>
        <dbReference type="EMBL" id="MBB3075558.1"/>
    </source>
</evidence>
<proteinExistence type="predicted"/>
<dbReference type="Proteomes" id="UP000572907">
    <property type="component" value="Unassembled WGS sequence"/>
</dbReference>
<organism evidence="1 2">
    <name type="scientific">Streptomyces violarus</name>
    <dbReference type="NCBI Taxonomy" id="67380"/>
    <lineage>
        <taxon>Bacteria</taxon>
        <taxon>Bacillati</taxon>
        <taxon>Actinomycetota</taxon>
        <taxon>Actinomycetes</taxon>
        <taxon>Kitasatosporales</taxon>
        <taxon>Streptomycetaceae</taxon>
        <taxon>Streptomyces</taxon>
    </lineage>
</organism>
<name>A0A7W5F0S5_9ACTN</name>
<accession>A0A7W5F0S5</accession>
<keyword evidence="2" id="KW-1185">Reference proteome</keyword>
<dbReference type="AlphaFoldDB" id="A0A7W5F0S5"/>
<dbReference type="RefSeq" id="WP_184589821.1">
    <property type="nucleotide sequence ID" value="NZ_BMUP01000001.1"/>
</dbReference>
<protein>
    <submittedName>
        <fullName evidence="1">Phage/plasmid-associated DNA primase</fullName>
    </submittedName>
</protein>
<dbReference type="EMBL" id="JACHXE010000001">
    <property type="protein sequence ID" value="MBB3075558.1"/>
    <property type="molecule type" value="Genomic_DNA"/>
</dbReference>
<reference evidence="1 2" key="1">
    <citation type="submission" date="2020-08" db="EMBL/GenBank/DDBJ databases">
        <title>Genomic Encyclopedia of Type Strains, Phase III (KMG-III): the genomes of soil and plant-associated and newly described type strains.</title>
        <authorList>
            <person name="Whitman W."/>
        </authorList>
    </citation>
    <scope>NUCLEOTIDE SEQUENCE [LARGE SCALE GENOMIC DNA]</scope>
    <source>
        <strain evidence="1 2">CECT 3237</strain>
    </source>
</reference>
<gene>
    <name evidence="1" type="ORF">FHS41_002027</name>
</gene>
<comment type="caution">
    <text evidence="1">The sequence shown here is derived from an EMBL/GenBank/DDBJ whole genome shotgun (WGS) entry which is preliminary data.</text>
</comment>
<evidence type="ECO:0000313" key="2">
    <source>
        <dbReference type="Proteomes" id="UP000572907"/>
    </source>
</evidence>
<sequence>MAWTVDQLSHSRHWELPALSPHRRCPHRRRHPEFQGLYQNESNWDPECVIWVASNAFPQPRGDDDAIWGRFRPVEFTEVYGPDNPRRNPMLPQELEAELEGMAAWAVEGLRMYLRDGLGDVPHVMQMTATKFMENADQVRRFIFEAEEAGKINLTVDGQCVRTDLYKVYSEWAKVSGVGALGNRRFYERLASVPGVSRTDKMSSGKRYVSGLNLNTTSWNATSDLNGYA</sequence>